<dbReference type="KEGG" id="zpr:ZPR_0204"/>
<sequence length="66" mass="7253">MAARKNKKELIGDIHTSYSKLREDFEGIPLKLTKAKELAGHAKDTRMSVCKLISIKENPGGGVKSL</sequence>
<proteinExistence type="predicted"/>
<protein>
    <recommendedName>
        <fullName evidence="3">ClbS/DfsB family four-helix bundle protein</fullName>
    </recommendedName>
</protein>
<evidence type="ECO:0000313" key="1">
    <source>
        <dbReference type="EMBL" id="ADF50565.1"/>
    </source>
</evidence>
<dbReference type="EMBL" id="CP001650">
    <property type="protein sequence ID" value="ADF50565.1"/>
    <property type="molecule type" value="Genomic_DNA"/>
</dbReference>
<evidence type="ECO:0008006" key="3">
    <source>
        <dbReference type="Google" id="ProtNLM"/>
    </source>
</evidence>
<evidence type="ECO:0000313" key="2">
    <source>
        <dbReference type="Proteomes" id="UP000001654"/>
    </source>
</evidence>
<accession>D5BCQ2</accession>
<dbReference type="Pfam" id="PF08020">
    <property type="entry name" value="DUF1706"/>
    <property type="match status" value="1"/>
</dbReference>
<name>D5BCQ2_ZUNPS</name>
<dbReference type="RefSeq" id="WP_013069718.1">
    <property type="nucleotide sequence ID" value="NC_014041.1"/>
</dbReference>
<dbReference type="InterPro" id="IPR034660">
    <property type="entry name" value="DinB/YfiT-like"/>
</dbReference>
<dbReference type="InterPro" id="IPR012550">
    <property type="entry name" value="DUF1706"/>
</dbReference>
<dbReference type="Gene3D" id="1.20.120.450">
    <property type="entry name" value="dinb family like domain"/>
    <property type="match status" value="1"/>
</dbReference>
<dbReference type="OrthoDB" id="9786621at2"/>
<gene>
    <name evidence="1" type="ordered locus">ZPR_0204</name>
</gene>
<keyword evidence="2" id="KW-1185">Reference proteome</keyword>
<dbReference type="AlphaFoldDB" id="D5BCQ2"/>
<dbReference type="HOGENOM" id="CLU_2830440_0_0_10"/>
<dbReference type="Proteomes" id="UP000001654">
    <property type="component" value="Chromosome"/>
</dbReference>
<reference evidence="1 2" key="1">
    <citation type="journal article" date="2010" name="BMC Genomics">
        <title>The complete genome of Zunongwangia profunda SM-A87 reveals its adaptation to the deep-sea environment and ecological role in sedimentary organic nitrogen degradation.</title>
        <authorList>
            <person name="Qin Q.L."/>
            <person name="Zhang X.Y."/>
            <person name="Wang X.M."/>
            <person name="Liu G.M."/>
            <person name="Chen X.L."/>
            <person name="Xie B.B."/>
            <person name="Dang H.Y."/>
            <person name="Zhou B.C."/>
            <person name="Yu J."/>
            <person name="Zhang Y.Z."/>
        </authorList>
    </citation>
    <scope>NUCLEOTIDE SEQUENCE [LARGE SCALE GENOMIC DNA]</scope>
    <source>
        <strain evidence="2">DSM 18752 / CCTCC AB 206139 / SM-A87</strain>
    </source>
</reference>
<organism evidence="1 2">
    <name type="scientific">Zunongwangia profunda (strain DSM 18752 / CCTCC AB 206139 / SM-A87)</name>
    <name type="common">Wangia profunda</name>
    <dbReference type="NCBI Taxonomy" id="655815"/>
    <lineage>
        <taxon>Bacteria</taxon>
        <taxon>Pseudomonadati</taxon>
        <taxon>Bacteroidota</taxon>
        <taxon>Flavobacteriia</taxon>
        <taxon>Flavobacteriales</taxon>
        <taxon>Flavobacteriaceae</taxon>
        <taxon>Zunongwangia</taxon>
    </lineage>
</organism>